<keyword evidence="1" id="KW-0732">Signal</keyword>
<dbReference type="InterPro" id="IPR008966">
    <property type="entry name" value="Adhesion_dom_sf"/>
</dbReference>
<feature type="chain" id="PRO_5042479119" description="Fimbrial protein" evidence="1">
    <location>
        <begin position="20"/>
        <end position="156"/>
    </location>
</feature>
<reference evidence="2" key="1">
    <citation type="journal article" date="2022" name="Front Environ Sci">
        <title>Complete genome sequence analysis of a novel alkane-degrading bacterial strain, Acinetobacter vivianii KJ-1, and its diesel degradation ability.</title>
        <authorList>
            <person name="Zhang Y."/>
            <person name="Song F."/>
            <person name="Wang J."/>
            <person name="Zhao Q."/>
            <person name="Zheng L."/>
            <person name="Wang Z."/>
            <person name="Zhang X."/>
            <person name="Gao Y."/>
            <person name="Chen G."/>
            <person name="Huang Y."/>
        </authorList>
    </citation>
    <scope>NUCLEOTIDE SEQUENCE</scope>
    <source>
        <strain evidence="2">KJ-1</strain>
    </source>
</reference>
<dbReference type="Gene3D" id="2.60.40.1090">
    <property type="entry name" value="Fimbrial-type adhesion domain"/>
    <property type="match status" value="1"/>
</dbReference>
<proteinExistence type="predicted"/>
<dbReference type="RefSeq" id="WP_272655472.1">
    <property type="nucleotide sequence ID" value="NZ_CP085083.1"/>
</dbReference>
<organism evidence="2 3">
    <name type="scientific">Acinetobacter vivianii</name>
    <dbReference type="NCBI Taxonomy" id="1776742"/>
    <lineage>
        <taxon>Bacteria</taxon>
        <taxon>Pseudomonadati</taxon>
        <taxon>Pseudomonadota</taxon>
        <taxon>Gammaproteobacteria</taxon>
        <taxon>Moraxellales</taxon>
        <taxon>Moraxellaceae</taxon>
        <taxon>Acinetobacter</taxon>
    </lineage>
</organism>
<accession>A0AAJ6P5T6</accession>
<dbReference type="GO" id="GO:0007155">
    <property type="term" value="P:cell adhesion"/>
    <property type="evidence" value="ECO:0007669"/>
    <property type="project" value="InterPro"/>
</dbReference>
<dbReference type="AlphaFoldDB" id="A0AAJ6P5T6"/>
<dbReference type="GO" id="GO:0009289">
    <property type="term" value="C:pilus"/>
    <property type="evidence" value="ECO:0007669"/>
    <property type="project" value="InterPro"/>
</dbReference>
<dbReference type="SUPFAM" id="SSF49401">
    <property type="entry name" value="Bacterial adhesins"/>
    <property type="match status" value="1"/>
</dbReference>
<evidence type="ECO:0008006" key="4">
    <source>
        <dbReference type="Google" id="ProtNLM"/>
    </source>
</evidence>
<evidence type="ECO:0000256" key="1">
    <source>
        <dbReference type="SAM" id="SignalP"/>
    </source>
</evidence>
<sequence length="156" mass="16653">MRNLFIFLPLLALPLTSQAANQVVVQISGELIAPTLCDVTKNGDIDFGEIISSKIDGTEYKKDLGVILTCTGRNPAQEVFITLSGANASTNKLPVIGTAKGFQLVLKKNTTPQDFDSPFKVDTNGSLDLNITPEINTDAFVHGTFSAAITVKVDVV</sequence>
<dbReference type="KEGG" id="aviv:LF296_03130"/>
<dbReference type="Proteomes" id="UP001199528">
    <property type="component" value="Chromosome"/>
</dbReference>
<feature type="signal peptide" evidence="1">
    <location>
        <begin position="1"/>
        <end position="19"/>
    </location>
</feature>
<name>A0AAJ6P5T6_9GAMM</name>
<protein>
    <recommendedName>
        <fullName evidence="4">Fimbrial protein</fullName>
    </recommendedName>
</protein>
<evidence type="ECO:0000313" key="3">
    <source>
        <dbReference type="Proteomes" id="UP001199528"/>
    </source>
</evidence>
<dbReference type="EMBL" id="CP085083">
    <property type="protein sequence ID" value="WDZ51804.1"/>
    <property type="molecule type" value="Genomic_DNA"/>
</dbReference>
<reference evidence="2" key="2">
    <citation type="submission" date="2023-02" db="EMBL/GenBank/DDBJ databases">
        <authorList>
            <person name="Huang Y."/>
            <person name="Zhang Y."/>
            <person name="Zhang T."/>
            <person name="Wang J."/>
        </authorList>
    </citation>
    <scope>NUCLEOTIDE SEQUENCE</scope>
    <source>
        <strain evidence="2">KJ-1</strain>
    </source>
</reference>
<evidence type="ECO:0000313" key="2">
    <source>
        <dbReference type="EMBL" id="WDZ51804.1"/>
    </source>
</evidence>
<gene>
    <name evidence="2" type="ORF">LF296_03130</name>
</gene>
<dbReference type="InterPro" id="IPR036937">
    <property type="entry name" value="Adhesion_dom_fimbrial_sf"/>
</dbReference>